<dbReference type="EMBL" id="RSED01000006">
    <property type="protein sequence ID" value="RRS04522.1"/>
    <property type="molecule type" value="Genomic_DNA"/>
</dbReference>
<dbReference type="InterPro" id="IPR001466">
    <property type="entry name" value="Beta-lactam-related"/>
</dbReference>
<dbReference type="GO" id="GO:0016787">
    <property type="term" value="F:hydrolase activity"/>
    <property type="evidence" value="ECO:0007669"/>
    <property type="project" value="UniProtKB-KW"/>
</dbReference>
<dbReference type="InterPro" id="IPR012338">
    <property type="entry name" value="Beta-lactam/transpept-like"/>
</dbReference>
<organism evidence="2 3">
    <name type="scientific">Aquabacterium soli</name>
    <dbReference type="NCBI Taxonomy" id="2493092"/>
    <lineage>
        <taxon>Bacteria</taxon>
        <taxon>Pseudomonadati</taxon>
        <taxon>Pseudomonadota</taxon>
        <taxon>Betaproteobacteria</taxon>
        <taxon>Burkholderiales</taxon>
        <taxon>Aquabacterium</taxon>
    </lineage>
</organism>
<dbReference type="Proteomes" id="UP000269265">
    <property type="component" value="Unassembled WGS sequence"/>
</dbReference>
<dbReference type="RefSeq" id="WP_125242896.1">
    <property type="nucleotide sequence ID" value="NZ_RSED01000006.1"/>
</dbReference>
<evidence type="ECO:0000313" key="2">
    <source>
        <dbReference type="EMBL" id="RRS04522.1"/>
    </source>
</evidence>
<keyword evidence="3" id="KW-1185">Reference proteome</keyword>
<gene>
    <name evidence="2" type="ORF">EIP75_08810</name>
</gene>
<evidence type="ECO:0000259" key="1">
    <source>
        <dbReference type="Pfam" id="PF00144"/>
    </source>
</evidence>
<reference evidence="2 3" key="1">
    <citation type="submission" date="2018-12" db="EMBL/GenBank/DDBJ databases">
        <title>The whole draft genome of Aquabacterium sp. SJQ9.</title>
        <authorList>
            <person name="Sun L."/>
            <person name="Gao X."/>
            <person name="Chen W."/>
            <person name="Huang K."/>
        </authorList>
    </citation>
    <scope>NUCLEOTIDE SEQUENCE [LARGE SCALE GENOMIC DNA]</scope>
    <source>
        <strain evidence="2 3">SJQ9</strain>
    </source>
</reference>
<dbReference type="PANTHER" id="PTHR46825:SF7">
    <property type="entry name" value="D-ALANYL-D-ALANINE CARBOXYPEPTIDASE"/>
    <property type="match status" value="1"/>
</dbReference>
<feature type="domain" description="Beta-lactamase-related" evidence="1">
    <location>
        <begin position="44"/>
        <end position="333"/>
    </location>
</feature>
<dbReference type="OrthoDB" id="9799367at2"/>
<proteinExistence type="predicted"/>
<accession>A0A426VCE1</accession>
<keyword evidence="2" id="KW-0378">Hydrolase</keyword>
<dbReference type="PANTHER" id="PTHR46825">
    <property type="entry name" value="D-ALANYL-D-ALANINE-CARBOXYPEPTIDASE/ENDOPEPTIDASE AMPH"/>
    <property type="match status" value="1"/>
</dbReference>
<dbReference type="InterPro" id="IPR050491">
    <property type="entry name" value="AmpC-like"/>
</dbReference>
<dbReference type="Gene3D" id="3.40.710.10">
    <property type="entry name" value="DD-peptidase/beta-lactamase superfamily"/>
    <property type="match status" value="1"/>
</dbReference>
<dbReference type="Pfam" id="PF00144">
    <property type="entry name" value="Beta-lactamase"/>
    <property type="match status" value="1"/>
</dbReference>
<name>A0A426VCE1_9BURK</name>
<sequence>MNRPADNDLLSGQRACGIAAGMSVWTPSGCTTRWTSPENGDQQPVFLIYSITKTFIACLLLQLAEAGQLDLDAPVKPLWQGPPLPGSFSDAVTTRRLLNHTAGLPDYGGLKAYHAQVREHPGQPWTAGEFIEATLIQPWSVPEPARFAYSNPGYMLLRHLLETVGGEPWTQQLTKRVCQPLGLIHTTVASDTADLLPLAPGLSRVIADGDGWLDVRGRYHPGWVSHGVIASTASDVTAFLHGLFSGRLLQPGSLAAMLDAVPVGAAGGRWRQPRYGLGLMVDPAMEPGPVRGHNGGGPGYSASAFGLWRAGVLQGIATSIVGGGEHAEAERLTFEALTRLA</sequence>
<evidence type="ECO:0000313" key="3">
    <source>
        <dbReference type="Proteomes" id="UP000269265"/>
    </source>
</evidence>
<dbReference type="SUPFAM" id="SSF56601">
    <property type="entry name" value="beta-lactamase/transpeptidase-like"/>
    <property type="match status" value="1"/>
</dbReference>
<dbReference type="AlphaFoldDB" id="A0A426VCE1"/>
<comment type="caution">
    <text evidence="2">The sequence shown here is derived from an EMBL/GenBank/DDBJ whole genome shotgun (WGS) entry which is preliminary data.</text>
</comment>
<protein>
    <submittedName>
        <fullName evidence="2">Class A beta-lactamase-related serine hydrolase</fullName>
    </submittedName>
</protein>